<accession>A0AAW0LV29</accession>
<protein>
    <submittedName>
        <fullName evidence="1">Ribonuclease h protein</fullName>
    </submittedName>
</protein>
<reference evidence="1 2" key="1">
    <citation type="journal article" date="2018" name="Sci. Data">
        <title>The draft genome sequence of cork oak.</title>
        <authorList>
            <person name="Ramos A.M."/>
            <person name="Usie A."/>
            <person name="Barbosa P."/>
            <person name="Barros P.M."/>
            <person name="Capote T."/>
            <person name="Chaves I."/>
            <person name="Simoes F."/>
            <person name="Abreu I."/>
            <person name="Carrasquinho I."/>
            <person name="Faro C."/>
            <person name="Guimaraes J.B."/>
            <person name="Mendonca D."/>
            <person name="Nobrega F."/>
            <person name="Rodrigues L."/>
            <person name="Saibo N.J.M."/>
            <person name="Varela M.C."/>
            <person name="Egas C."/>
            <person name="Matos J."/>
            <person name="Miguel C.M."/>
            <person name="Oliveira M.M."/>
            <person name="Ricardo C.P."/>
            <person name="Goncalves S."/>
        </authorList>
    </citation>
    <scope>NUCLEOTIDE SEQUENCE [LARGE SCALE GENOMIC DNA]</scope>
    <source>
        <strain evidence="2">cv. HL8</strain>
    </source>
</reference>
<organism evidence="1 2">
    <name type="scientific">Quercus suber</name>
    <name type="common">Cork oak</name>
    <dbReference type="NCBI Taxonomy" id="58331"/>
    <lineage>
        <taxon>Eukaryota</taxon>
        <taxon>Viridiplantae</taxon>
        <taxon>Streptophyta</taxon>
        <taxon>Embryophyta</taxon>
        <taxon>Tracheophyta</taxon>
        <taxon>Spermatophyta</taxon>
        <taxon>Magnoliopsida</taxon>
        <taxon>eudicotyledons</taxon>
        <taxon>Gunneridae</taxon>
        <taxon>Pentapetalae</taxon>
        <taxon>rosids</taxon>
        <taxon>fabids</taxon>
        <taxon>Fagales</taxon>
        <taxon>Fagaceae</taxon>
        <taxon>Quercus</taxon>
    </lineage>
</organism>
<comment type="caution">
    <text evidence="1">The sequence shown here is derived from an EMBL/GenBank/DDBJ whole genome shotgun (WGS) entry which is preliminary data.</text>
</comment>
<proteinExistence type="predicted"/>
<keyword evidence="2" id="KW-1185">Reference proteome</keyword>
<gene>
    <name evidence="1" type="ORF">CFP56_032535</name>
</gene>
<sequence length="215" mass="24708">MHEGLRRRPTNLLTPTSCSSTWSSIKKGEIIVSKGAKWVAGKDSNLLLWCDKWLSAGTLRSRICGPLNRGEEEVRLKDIASFHGWNWDKFSFSFPKDILLEMKATPIPYSKSREDRLSWSLSPSGEFQLKDAYRFYGTQFLDWLRLNCKSKQQCGVSEIDWAIVFPIAVWSLWLHRNSVVFGKPNICKDLKAETLAKATEMAYLGITEKEFRPCH</sequence>
<name>A0AAW0LV29_QUESU</name>
<evidence type="ECO:0000313" key="2">
    <source>
        <dbReference type="Proteomes" id="UP000237347"/>
    </source>
</evidence>
<dbReference type="AlphaFoldDB" id="A0AAW0LV29"/>
<dbReference type="Proteomes" id="UP000237347">
    <property type="component" value="Unassembled WGS sequence"/>
</dbReference>
<evidence type="ECO:0000313" key="1">
    <source>
        <dbReference type="EMBL" id="KAK7854301.1"/>
    </source>
</evidence>
<dbReference type="EMBL" id="PKMF04000056">
    <property type="protein sequence ID" value="KAK7854301.1"/>
    <property type="molecule type" value="Genomic_DNA"/>
</dbReference>